<evidence type="ECO:0008006" key="4">
    <source>
        <dbReference type="Google" id="ProtNLM"/>
    </source>
</evidence>
<organism evidence="2 3">
    <name type="scientific">Amblyomma americanum</name>
    <name type="common">Lone star tick</name>
    <dbReference type="NCBI Taxonomy" id="6943"/>
    <lineage>
        <taxon>Eukaryota</taxon>
        <taxon>Metazoa</taxon>
        <taxon>Ecdysozoa</taxon>
        <taxon>Arthropoda</taxon>
        <taxon>Chelicerata</taxon>
        <taxon>Arachnida</taxon>
        <taxon>Acari</taxon>
        <taxon>Parasitiformes</taxon>
        <taxon>Ixodida</taxon>
        <taxon>Ixodoidea</taxon>
        <taxon>Ixodidae</taxon>
        <taxon>Amblyomminae</taxon>
        <taxon>Amblyomma</taxon>
    </lineage>
</organism>
<keyword evidence="3" id="KW-1185">Reference proteome</keyword>
<dbReference type="Proteomes" id="UP001321473">
    <property type="component" value="Unassembled WGS sequence"/>
</dbReference>
<reference evidence="2 3" key="1">
    <citation type="journal article" date="2023" name="Arcadia Sci">
        <title>De novo assembly of a long-read Amblyomma americanum tick genome.</title>
        <authorList>
            <person name="Chou S."/>
            <person name="Poskanzer K.E."/>
            <person name="Rollins M."/>
            <person name="Thuy-Boun P.S."/>
        </authorList>
    </citation>
    <scope>NUCLEOTIDE SEQUENCE [LARGE SCALE GENOMIC DNA]</scope>
    <source>
        <strain evidence="2">F_SG_1</strain>
        <tissue evidence="2">Salivary glands</tissue>
    </source>
</reference>
<protein>
    <recommendedName>
        <fullName evidence="4">Secreted protein</fullName>
    </recommendedName>
</protein>
<comment type="caution">
    <text evidence="2">The sequence shown here is derived from an EMBL/GenBank/DDBJ whole genome shotgun (WGS) entry which is preliminary data.</text>
</comment>
<accession>A0AAQ4ECF2</accession>
<feature type="chain" id="PRO_5043022360" description="Secreted protein" evidence="1">
    <location>
        <begin position="23"/>
        <end position="204"/>
    </location>
</feature>
<evidence type="ECO:0000313" key="2">
    <source>
        <dbReference type="EMBL" id="KAK8772354.1"/>
    </source>
</evidence>
<keyword evidence="1" id="KW-0732">Signal</keyword>
<feature type="signal peptide" evidence="1">
    <location>
        <begin position="1"/>
        <end position="22"/>
    </location>
</feature>
<name>A0AAQ4ECF2_AMBAM</name>
<dbReference type="EMBL" id="JARKHS020018418">
    <property type="protein sequence ID" value="KAK8772354.1"/>
    <property type="molecule type" value="Genomic_DNA"/>
</dbReference>
<gene>
    <name evidence="2" type="ORF">V5799_024402</name>
</gene>
<dbReference type="AlphaFoldDB" id="A0AAQ4ECF2"/>
<evidence type="ECO:0000256" key="1">
    <source>
        <dbReference type="SAM" id="SignalP"/>
    </source>
</evidence>
<sequence>MALPVTSAATLLCLAFAPIVSSTSTTCINITLNNVLDIGDCLGTNTDYCTTTTPVTKFLTKLITCPLQGILKYGSTEGILWALSGLGQILLNSLGIGNVVTNVPASGHWVATSQTCKDPIRLTTADIGLLGKCVANFADLCPAGTVAQDTVFEKLFDTLKQDLVTIALGQICSLAQLFQKVNVGIDILTFLDRFLSSVVAGITC</sequence>
<proteinExistence type="predicted"/>
<evidence type="ECO:0000313" key="3">
    <source>
        <dbReference type="Proteomes" id="UP001321473"/>
    </source>
</evidence>